<evidence type="ECO:0000313" key="3">
    <source>
        <dbReference type="Proteomes" id="UP001159641"/>
    </source>
</evidence>
<proteinExistence type="predicted"/>
<feature type="region of interest" description="Disordered" evidence="1">
    <location>
        <begin position="1"/>
        <end position="275"/>
    </location>
</feature>
<evidence type="ECO:0000313" key="2">
    <source>
        <dbReference type="EMBL" id="KAJ8777085.1"/>
    </source>
</evidence>
<protein>
    <submittedName>
        <fullName evidence="2">Uncharacterized protein</fullName>
    </submittedName>
</protein>
<dbReference type="AlphaFoldDB" id="A0AB34GE57"/>
<sequence length="324" mass="33863">MGQLVKNNNNDSSNNLGEAAPISITKARGRRGGQGDGSPGSGARNSEARRFVSGPAGRRTLLKDKGGQPWAPARRSRVPPRAGPGEGNKGAKRLTRACRPKPPRSSSKQAAGRARPGRGPRVPRKLQAAQVEPGRRHRKSRVSSLPFLRRDLVTGKREVPQTGGRQLTSRLRHASPQALQLRTPHGAAGGDGWGMQRPSRSGRGMGGGSGESRAGKLRRATVRRGGGANMLSPLDPAGRHVGRCGDRSAHSAGAPSRGAGRPDVSSPLPGTGTPSASSAVAFLSYALRLHASLSIRAHSQHPAHTGARTLSVFCTVCTHLTCSC</sequence>
<feature type="compositionally biased region" description="Basic residues" evidence="1">
    <location>
        <begin position="90"/>
        <end position="102"/>
    </location>
</feature>
<dbReference type="EMBL" id="JAIQCJ010002317">
    <property type="protein sequence ID" value="KAJ8777085.1"/>
    <property type="molecule type" value="Genomic_DNA"/>
</dbReference>
<comment type="caution">
    <text evidence="2">The sequence shown here is derived from an EMBL/GenBank/DDBJ whole genome shotgun (WGS) entry which is preliminary data.</text>
</comment>
<organism evidence="2 3">
    <name type="scientific">Eschrichtius robustus</name>
    <name type="common">California gray whale</name>
    <name type="synonym">Eschrichtius gibbosus</name>
    <dbReference type="NCBI Taxonomy" id="9764"/>
    <lineage>
        <taxon>Eukaryota</taxon>
        <taxon>Metazoa</taxon>
        <taxon>Chordata</taxon>
        <taxon>Craniata</taxon>
        <taxon>Vertebrata</taxon>
        <taxon>Euteleostomi</taxon>
        <taxon>Mammalia</taxon>
        <taxon>Eutheria</taxon>
        <taxon>Laurasiatheria</taxon>
        <taxon>Artiodactyla</taxon>
        <taxon>Whippomorpha</taxon>
        <taxon>Cetacea</taxon>
        <taxon>Mysticeti</taxon>
        <taxon>Eschrichtiidae</taxon>
        <taxon>Eschrichtius</taxon>
    </lineage>
</organism>
<feature type="compositionally biased region" description="Basic residues" evidence="1">
    <location>
        <begin position="115"/>
        <end position="124"/>
    </location>
</feature>
<gene>
    <name evidence="2" type="ORF">J1605_014865</name>
</gene>
<name>A0AB34GE57_ESCRO</name>
<dbReference type="Proteomes" id="UP001159641">
    <property type="component" value="Unassembled WGS sequence"/>
</dbReference>
<keyword evidence="3" id="KW-1185">Reference proteome</keyword>
<reference evidence="2 3" key="1">
    <citation type="submission" date="2022-11" db="EMBL/GenBank/DDBJ databases">
        <title>Whole genome sequence of Eschrichtius robustus ER-17-0199.</title>
        <authorList>
            <person name="Bruniche-Olsen A."/>
            <person name="Black A.N."/>
            <person name="Fields C.J."/>
            <person name="Walden K."/>
            <person name="Dewoody J.A."/>
        </authorList>
    </citation>
    <scope>NUCLEOTIDE SEQUENCE [LARGE SCALE GENOMIC DNA]</scope>
    <source>
        <strain evidence="2">ER-17-0199</strain>
        <tissue evidence="2">Blubber</tissue>
    </source>
</reference>
<feature type="compositionally biased region" description="Basic and acidic residues" evidence="1">
    <location>
        <begin position="148"/>
        <end position="159"/>
    </location>
</feature>
<evidence type="ECO:0000256" key="1">
    <source>
        <dbReference type="SAM" id="MobiDB-lite"/>
    </source>
</evidence>
<accession>A0AB34GE57</accession>